<gene>
    <name evidence="2" type="ORF">PVAP13_3KG235327</name>
</gene>
<feature type="region of interest" description="Disordered" evidence="1">
    <location>
        <begin position="24"/>
        <end position="86"/>
    </location>
</feature>
<dbReference type="Proteomes" id="UP000823388">
    <property type="component" value="Chromosome 3K"/>
</dbReference>
<protein>
    <submittedName>
        <fullName evidence="2">Uncharacterized protein</fullName>
    </submittedName>
</protein>
<comment type="caution">
    <text evidence="2">The sequence shown here is derived from an EMBL/GenBank/DDBJ whole genome shotgun (WGS) entry which is preliminary data.</text>
</comment>
<name>A0A8T0V3C1_PANVG</name>
<evidence type="ECO:0000313" key="2">
    <source>
        <dbReference type="EMBL" id="KAG2626639.1"/>
    </source>
</evidence>
<feature type="compositionally biased region" description="Low complexity" evidence="1">
    <location>
        <begin position="238"/>
        <end position="247"/>
    </location>
</feature>
<keyword evidence="3" id="KW-1185">Reference proteome</keyword>
<reference evidence="2" key="1">
    <citation type="submission" date="2020-05" db="EMBL/GenBank/DDBJ databases">
        <title>WGS assembly of Panicum virgatum.</title>
        <authorList>
            <person name="Lovell J.T."/>
            <person name="Jenkins J."/>
            <person name="Shu S."/>
            <person name="Juenger T.E."/>
            <person name="Schmutz J."/>
        </authorList>
    </citation>
    <scope>NUCLEOTIDE SEQUENCE</scope>
    <source>
        <strain evidence="2">AP13</strain>
    </source>
</reference>
<feature type="region of interest" description="Disordered" evidence="1">
    <location>
        <begin position="234"/>
        <end position="262"/>
    </location>
</feature>
<sequence>MCLPLRCVSARRLPPQPLVFLPRGCVRPLPPRPRSRPSFLDRPTPLLSDGSTTRLSRQLGVAARARRPRPASSPSPERLPPALSRGPLPLPCPAPIPLVPHSPPCLARRRRRAAVSLAPPSPTRLARRRRRQSRSPGTRRTRGRHTALALPVELPAGRAPSPAPVPSVSAALDDLAAREGIPARTTRDAVRAAVLPARIQHAPCACRSAAATPGFLAATPGLVVAVSPLRAHPPPPKTAAATPGLLASDAANSPIRSRRCHTQPPRLRWRRQPDVLPPRELGQRMLLQQRSAGTLFLCSFP</sequence>
<dbReference type="EMBL" id="CM029041">
    <property type="protein sequence ID" value="KAG2626640.1"/>
    <property type="molecule type" value="Genomic_DNA"/>
</dbReference>
<dbReference type="EMBL" id="CM029041">
    <property type="protein sequence ID" value="KAG2626641.1"/>
    <property type="molecule type" value="Genomic_DNA"/>
</dbReference>
<feature type="compositionally biased region" description="Basic residues" evidence="1">
    <location>
        <begin position="125"/>
        <end position="145"/>
    </location>
</feature>
<dbReference type="EMBL" id="CM029041">
    <property type="protein sequence ID" value="KAG2626642.1"/>
    <property type="molecule type" value="Genomic_DNA"/>
</dbReference>
<accession>A0A8T0V3C1</accession>
<dbReference type="EMBL" id="CM029041">
    <property type="protein sequence ID" value="KAG2626643.1"/>
    <property type="molecule type" value="Genomic_DNA"/>
</dbReference>
<feature type="region of interest" description="Disordered" evidence="1">
    <location>
        <begin position="110"/>
        <end position="148"/>
    </location>
</feature>
<organism evidence="2 3">
    <name type="scientific">Panicum virgatum</name>
    <name type="common">Blackwell switchgrass</name>
    <dbReference type="NCBI Taxonomy" id="38727"/>
    <lineage>
        <taxon>Eukaryota</taxon>
        <taxon>Viridiplantae</taxon>
        <taxon>Streptophyta</taxon>
        <taxon>Embryophyta</taxon>
        <taxon>Tracheophyta</taxon>
        <taxon>Spermatophyta</taxon>
        <taxon>Magnoliopsida</taxon>
        <taxon>Liliopsida</taxon>
        <taxon>Poales</taxon>
        <taxon>Poaceae</taxon>
        <taxon>PACMAD clade</taxon>
        <taxon>Panicoideae</taxon>
        <taxon>Panicodae</taxon>
        <taxon>Paniceae</taxon>
        <taxon>Panicinae</taxon>
        <taxon>Panicum</taxon>
        <taxon>Panicum sect. Hiantes</taxon>
    </lineage>
</organism>
<proteinExistence type="predicted"/>
<dbReference type="EMBL" id="CM029041">
    <property type="protein sequence ID" value="KAG2626639.1"/>
    <property type="molecule type" value="Genomic_DNA"/>
</dbReference>
<dbReference type="AlphaFoldDB" id="A0A8T0V3C1"/>
<evidence type="ECO:0000256" key="1">
    <source>
        <dbReference type="SAM" id="MobiDB-lite"/>
    </source>
</evidence>
<evidence type="ECO:0000313" key="3">
    <source>
        <dbReference type="Proteomes" id="UP000823388"/>
    </source>
</evidence>